<dbReference type="Proteomes" id="UP000008312">
    <property type="component" value="Unassembled WGS sequence"/>
</dbReference>
<feature type="domain" description="UBC core" evidence="1">
    <location>
        <begin position="9"/>
        <end position="135"/>
    </location>
</feature>
<dbReference type="SUPFAM" id="SSF54495">
    <property type="entry name" value="UBC-like"/>
    <property type="match status" value="1"/>
</dbReference>
<dbReference type="InParanoid" id="D8MBK4"/>
<dbReference type="CDD" id="cd23814">
    <property type="entry name" value="UEV_AKTIP"/>
    <property type="match status" value="1"/>
</dbReference>
<sequence length="135" mass="15402">MAMSTASFARILAVSNQYKYLETCKADLHGLYVLPRENDIFIWDGVVFVSSGVWAEGIFKFSLQISKESDDIIPSLKFITPIYHPYTNALDIQYVYPQWRSDPNSLATLLIKVNNMFYIDSFDMNLCPNSEGAKL</sequence>
<accession>D8MBK4</accession>
<name>D8MBK4_BLAHO</name>
<dbReference type="PROSITE" id="PS50127">
    <property type="entry name" value="UBC_2"/>
    <property type="match status" value="1"/>
</dbReference>
<dbReference type="AlphaFoldDB" id="D8MBK4"/>
<dbReference type="OrthoDB" id="5596422at2759"/>
<protein>
    <recommendedName>
        <fullName evidence="1">UBC core domain-containing protein</fullName>
    </recommendedName>
</protein>
<dbReference type="InterPro" id="IPR000608">
    <property type="entry name" value="UBC"/>
</dbReference>
<dbReference type="Gene3D" id="3.10.110.10">
    <property type="entry name" value="Ubiquitin Conjugating Enzyme"/>
    <property type="match status" value="1"/>
</dbReference>
<reference evidence="2" key="1">
    <citation type="submission" date="2010-02" db="EMBL/GenBank/DDBJ databases">
        <title>Sequencing and annotation of the Blastocystis hominis genome.</title>
        <authorList>
            <person name="Wincker P."/>
        </authorList>
    </citation>
    <scope>NUCLEOTIDE SEQUENCE</scope>
    <source>
        <strain evidence="2">Singapore isolate B</strain>
    </source>
</reference>
<evidence type="ECO:0000313" key="2">
    <source>
        <dbReference type="EMBL" id="CBK25443.2"/>
    </source>
</evidence>
<dbReference type="InterPro" id="IPR016135">
    <property type="entry name" value="UBQ-conjugating_enzyme/RWD"/>
</dbReference>
<dbReference type="EMBL" id="FN668691">
    <property type="protein sequence ID" value="CBK25443.2"/>
    <property type="molecule type" value="Genomic_DNA"/>
</dbReference>
<proteinExistence type="predicted"/>
<evidence type="ECO:0000313" key="3">
    <source>
        <dbReference type="Proteomes" id="UP000008312"/>
    </source>
</evidence>
<dbReference type="GeneID" id="24923049"/>
<organism evidence="2">
    <name type="scientific">Blastocystis hominis</name>
    <dbReference type="NCBI Taxonomy" id="12968"/>
    <lineage>
        <taxon>Eukaryota</taxon>
        <taxon>Sar</taxon>
        <taxon>Stramenopiles</taxon>
        <taxon>Bigyra</taxon>
        <taxon>Opalozoa</taxon>
        <taxon>Opalinata</taxon>
        <taxon>Blastocystidae</taxon>
        <taxon>Blastocystis</taxon>
    </lineage>
</organism>
<dbReference type="Pfam" id="PF00179">
    <property type="entry name" value="UQ_con"/>
    <property type="match status" value="1"/>
</dbReference>
<evidence type="ECO:0000259" key="1">
    <source>
        <dbReference type="PROSITE" id="PS50127"/>
    </source>
</evidence>
<keyword evidence="3" id="KW-1185">Reference proteome</keyword>
<dbReference type="RefSeq" id="XP_012899491.1">
    <property type="nucleotide sequence ID" value="XM_013044037.1"/>
</dbReference>
<gene>
    <name evidence="2" type="ORF">GSBLH_T00006925001</name>
</gene>